<evidence type="ECO:0000313" key="11">
    <source>
        <dbReference type="Proteomes" id="UP001140453"/>
    </source>
</evidence>
<keyword evidence="11" id="KW-1185">Reference proteome</keyword>
<accession>A0A9W8YU25</accession>
<evidence type="ECO:0000256" key="8">
    <source>
        <dbReference type="ARBA" id="ARBA00023242"/>
    </source>
</evidence>
<comment type="function">
    <text evidence="1">Involved in rRNA processing.</text>
</comment>
<evidence type="ECO:0000256" key="3">
    <source>
        <dbReference type="ARBA" id="ARBA00006916"/>
    </source>
</evidence>
<comment type="subcellular location">
    <subcellularLocation>
        <location evidence="2">Nucleus</location>
        <location evidence="2">Nucleolus</location>
    </subcellularLocation>
</comment>
<evidence type="ECO:0000256" key="5">
    <source>
        <dbReference type="ARBA" id="ARBA00019827"/>
    </source>
</evidence>
<feature type="compositionally biased region" description="Basic and acidic residues" evidence="9">
    <location>
        <begin position="272"/>
        <end position="282"/>
    </location>
</feature>
<protein>
    <recommendedName>
        <fullName evidence="4">rRNA-processing protein EFG1</fullName>
    </recommendedName>
    <alternativeName>
        <fullName evidence="5">rRNA-processing protein efg1</fullName>
    </alternativeName>
</protein>
<dbReference type="InterPro" id="IPR019310">
    <property type="entry name" value="Efg1"/>
</dbReference>
<dbReference type="GO" id="GO:0030688">
    <property type="term" value="C:preribosome, small subunit precursor"/>
    <property type="evidence" value="ECO:0007669"/>
    <property type="project" value="TreeGrafter"/>
</dbReference>
<keyword evidence="8" id="KW-0539">Nucleus</keyword>
<feature type="region of interest" description="Disordered" evidence="9">
    <location>
        <begin position="208"/>
        <end position="295"/>
    </location>
</feature>
<keyword evidence="6" id="KW-0698">rRNA processing</keyword>
<feature type="region of interest" description="Disordered" evidence="9">
    <location>
        <begin position="1"/>
        <end position="50"/>
    </location>
</feature>
<evidence type="ECO:0000256" key="4">
    <source>
        <dbReference type="ARBA" id="ARBA00018689"/>
    </source>
</evidence>
<dbReference type="AlphaFoldDB" id="A0A9W8YU25"/>
<feature type="compositionally biased region" description="Basic and acidic residues" evidence="9">
    <location>
        <begin position="1"/>
        <end position="10"/>
    </location>
</feature>
<dbReference type="EMBL" id="JAPEVB010000003">
    <property type="protein sequence ID" value="KAJ4391591.1"/>
    <property type="molecule type" value="Genomic_DNA"/>
</dbReference>
<dbReference type="OrthoDB" id="47732at2759"/>
<dbReference type="InterPro" id="IPR050786">
    <property type="entry name" value="EFG1_rRNA-proc"/>
</dbReference>
<gene>
    <name evidence="10" type="ORF">N0V93_005210</name>
</gene>
<evidence type="ECO:0000256" key="7">
    <source>
        <dbReference type="ARBA" id="ARBA00023054"/>
    </source>
</evidence>
<evidence type="ECO:0000256" key="9">
    <source>
        <dbReference type="SAM" id="MobiDB-lite"/>
    </source>
</evidence>
<dbReference type="GO" id="GO:0000462">
    <property type="term" value="P:maturation of SSU-rRNA from tricistronic rRNA transcript (SSU-rRNA, 5.8S rRNA, LSU-rRNA)"/>
    <property type="evidence" value="ECO:0007669"/>
    <property type="project" value="TreeGrafter"/>
</dbReference>
<dbReference type="Pfam" id="PF10153">
    <property type="entry name" value="Efg1"/>
    <property type="match status" value="1"/>
</dbReference>
<reference evidence="10" key="1">
    <citation type="submission" date="2022-10" db="EMBL/GenBank/DDBJ databases">
        <title>Tapping the CABI collections for fungal endophytes: first genome assemblies for Collariella, Neodidymelliopsis, Ascochyta clinopodiicola, Didymella pomorum, Didymosphaeria variabile, Neocosmospora piperis and Neocucurbitaria cava.</title>
        <authorList>
            <person name="Hill R."/>
        </authorList>
    </citation>
    <scope>NUCLEOTIDE SEQUENCE</scope>
    <source>
        <strain evidence="10">IMI 355082</strain>
    </source>
</reference>
<name>A0A9W8YU25_9PEZI</name>
<dbReference type="PANTHER" id="PTHR33911:SF1">
    <property type="entry name" value="RRNA-PROCESSING PROTEIN EFG1"/>
    <property type="match status" value="1"/>
</dbReference>
<proteinExistence type="inferred from homology"/>
<evidence type="ECO:0000256" key="6">
    <source>
        <dbReference type="ARBA" id="ARBA00022552"/>
    </source>
</evidence>
<keyword evidence="7" id="KW-0175">Coiled coil</keyword>
<feature type="compositionally biased region" description="Basic and acidic residues" evidence="9">
    <location>
        <begin position="220"/>
        <end position="264"/>
    </location>
</feature>
<evidence type="ECO:0000256" key="2">
    <source>
        <dbReference type="ARBA" id="ARBA00004604"/>
    </source>
</evidence>
<comment type="similarity">
    <text evidence="3">Belongs to the EFG1 family.</text>
</comment>
<comment type="caution">
    <text evidence="10">The sequence shown here is derived from an EMBL/GenBank/DDBJ whole genome shotgun (WGS) entry which is preliminary data.</text>
</comment>
<dbReference type="Proteomes" id="UP001140453">
    <property type="component" value="Unassembled WGS sequence"/>
</dbReference>
<feature type="compositionally biased region" description="Polar residues" evidence="9">
    <location>
        <begin position="29"/>
        <end position="48"/>
    </location>
</feature>
<dbReference type="PANTHER" id="PTHR33911">
    <property type="entry name" value="RRNA-PROCESSING PROTEIN EFG1"/>
    <property type="match status" value="1"/>
</dbReference>
<evidence type="ECO:0000256" key="1">
    <source>
        <dbReference type="ARBA" id="ARBA00002773"/>
    </source>
</evidence>
<dbReference type="GO" id="GO:0005730">
    <property type="term" value="C:nucleolus"/>
    <property type="evidence" value="ECO:0007669"/>
    <property type="project" value="UniProtKB-SubCell"/>
</dbReference>
<evidence type="ECO:0000313" key="10">
    <source>
        <dbReference type="EMBL" id="KAJ4391591.1"/>
    </source>
</evidence>
<organism evidence="10 11">
    <name type="scientific">Gnomoniopsis smithogilvyi</name>
    <dbReference type="NCBI Taxonomy" id="1191159"/>
    <lineage>
        <taxon>Eukaryota</taxon>
        <taxon>Fungi</taxon>
        <taxon>Dikarya</taxon>
        <taxon>Ascomycota</taxon>
        <taxon>Pezizomycotina</taxon>
        <taxon>Sordariomycetes</taxon>
        <taxon>Sordariomycetidae</taxon>
        <taxon>Diaporthales</taxon>
        <taxon>Gnomoniaceae</taxon>
        <taxon>Gnomoniopsis</taxon>
    </lineage>
</organism>
<sequence length="295" mass="34256">MGSKRAHSEVEAPGPSRDGGYKKRKQFKNNRPTTRSDGTSAPLGQSLNEVKKRARDIQRRFAKADNMPADIQRNLERELAHCKRQIEDIEHKKQRSEMIGKYHHVRFFERQKAERLRKQLKKRLDQAEPEDKAKLEEEYHIANVDWHYAKYFPFMERYIGMYPTAKTTDESDDKPIAKRALHTERPPMWKEIETAMEQGQRALEAIQERAASRPMTRSQDGSEKRLKDKAPKERLEPNEVKGPREKKDQKDKKNGKSKPGETKHKAVAVQGGEKHKQEKEAQVAEEGNDGMGFFA</sequence>